<reference evidence="3" key="1">
    <citation type="journal article" date="2006" name="PLoS Biol.">
        <title>Macronuclear genome sequence of the ciliate Tetrahymena thermophila, a model eukaryote.</title>
        <authorList>
            <person name="Eisen J.A."/>
            <person name="Coyne R.S."/>
            <person name="Wu M."/>
            <person name="Wu D."/>
            <person name="Thiagarajan M."/>
            <person name="Wortman J.R."/>
            <person name="Badger J.H."/>
            <person name="Ren Q."/>
            <person name="Amedeo P."/>
            <person name="Jones K.M."/>
            <person name="Tallon L.J."/>
            <person name="Delcher A.L."/>
            <person name="Salzberg S.L."/>
            <person name="Silva J.C."/>
            <person name="Haas B.J."/>
            <person name="Majoros W.H."/>
            <person name="Farzad M."/>
            <person name="Carlton J.M."/>
            <person name="Smith R.K. Jr."/>
            <person name="Garg J."/>
            <person name="Pearlman R.E."/>
            <person name="Karrer K.M."/>
            <person name="Sun L."/>
            <person name="Manning G."/>
            <person name="Elde N.C."/>
            <person name="Turkewitz A.P."/>
            <person name="Asai D.J."/>
            <person name="Wilkes D.E."/>
            <person name="Wang Y."/>
            <person name="Cai H."/>
            <person name="Collins K."/>
            <person name="Stewart B.A."/>
            <person name="Lee S.R."/>
            <person name="Wilamowska K."/>
            <person name="Weinberg Z."/>
            <person name="Ruzzo W.L."/>
            <person name="Wloga D."/>
            <person name="Gaertig J."/>
            <person name="Frankel J."/>
            <person name="Tsao C.-C."/>
            <person name="Gorovsky M.A."/>
            <person name="Keeling P.J."/>
            <person name="Waller R.F."/>
            <person name="Patron N.J."/>
            <person name="Cherry J.M."/>
            <person name="Stover N.A."/>
            <person name="Krieger C.J."/>
            <person name="del Toro C."/>
            <person name="Ryder H.F."/>
            <person name="Williamson S.C."/>
            <person name="Barbeau R.A."/>
            <person name="Hamilton E.P."/>
            <person name="Orias E."/>
        </authorList>
    </citation>
    <scope>NUCLEOTIDE SEQUENCE [LARGE SCALE GENOMIC DNA]</scope>
    <source>
        <strain evidence="3">SB210</strain>
    </source>
</reference>
<evidence type="ECO:0000313" key="2">
    <source>
        <dbReference type="EMBL" id="EWS70928.1"/>
    </source>
</evidence>
<feature type="transmembrane region" description="Helical" evidence="1">
    <location>
        <begin position="132"/>
        <end position="158"/>
    </location>
</feature>
<keyword evidence="3" id="KW-1185">Reference proteome</keyword>
<dbReference type="Proteomes" id="UP000009168">
    <property type="component" value="Unassembled WGS sequence"/>
</dbReference>
<name>W7X3C7_TETTS</name>
<keyword evidence="1 2" id="KW-0812">Transmembrane</keyword>
<dbReference type="EMBL" id="GG662209">
    <property type="protein sequence ID" value="EWS70928.1"/>
    <property type="molecule type" value="Genomic_DNA"/>
</dbReference>
<dbReference type="RefSeq" id="XP_012656543.1">
    <property type="nucleotide sequence ID" value="XM_012801089.1"/>
</dbReference>
<dbReference type="KEGG" id="tet:TTHERM_000526869"/>
<evidence type="ECO:0000256" key="1">
    <source>
        <dbReference type="SAM" id="Phobius"/>
    </source>
</evidence>
<sequence>MQDVLKMYFYKKFRISYTNSIRNSTIKQSSNIFISAVQNVQMIKKGLKRIGLLQEQAYFLKFENNYQIYIKDSAYLHTYIYTYIHTENELVIGIGCVNQTIFNKKEIFEIYIQKLVNCEIHLLFVQLLINQLIHFFFMFGYPLLTALHLFIFIFIYIFHNKCIFQYICIRFNFIFTK</sequence>
<keyword evidence="1" id="KW-0472">Membrane</keyword>
<protein>
    <submittedName>
        <fullName evidence="2">Transmembrane protein, putative</fullName>
    </submittedName>
</protein>
<evidence type="ECO:0000313" key="3">
    <source>
        <dbReference type="Proteomes" id="UP000009168"/>
    </source>
</evidence>
<proteinExistence type="predicted"/>
<dbReference type="InParanoid" id="W7X3C7"/>
<gene>
    <name evidence="2" type="ORF">TTHERM_000526869</name>
</gene>
<organism evidence="2 3">
    <name type="scientific">Tetrahymena thermophila (strain SB210)</name>
    <dbReference type="NCBI Taxonomy" id="312017"/>
    <lineage>
        <taxon>Eukaryota</taxon>
        <taxon>Sar</taxon>
        <taxon>Alveolata</taxon>
        <taxon>Ciliophora</taxon>
        <taxon>Intramacronucleata</taxon>
        <taxon>Oligohymenophorea</taxon>
        <taxon>Hymenostomatida</taxon>
        <taxon>Tetrahymenina</taxon>
        <taxon>Tetrahymenidae</taxon>
        <taxon>Tetrahymena</taxon>
    </lineage>
</organism>
<accession>W7X3C7</accession>
<keyword evidence="1" id="KW-1133">Transmembrane helix</keyword>
<dbReference type="GeneID" id="24439405"/>
<dbReference type="AlphaFoldDB" id="W7X3C7"/>